<dbReference type="InterPro" id="IPR003578">
    <property type="entry name" value="Small_GTPase_Rho"/>
</dbReference>
<dbReference type="GO" id="GO:0007264">
    <property type="term" value="P:small GTPase-mediated signal transduction"/>
    <property type="evidence" value="ECO:0007669"/>
    <property type="project" value="InterPro"/>
</dbReference>
<keyword evidence="1" id="KW-0547">Nucleotide-binding</keyword>
<dbReference type="InterPro" id="IPR001806">
    <property type="entry name" value="Small_GTPase"/>
</dbReference>
<dbReference type="Pfam" id="PF00071">
    <property type="entry name" value="Ras"/>
    <property type="match status" value="1"/>
</dbReference>
<keyword evidence="2" id="KW-0342">GTP-binding</keyword>
<dbReference type="PROSITE" id="PS51419">
    <property type="entry name" value="RAB"/>
    <property type="match status" value="1"/>
</dbReference>
<comment type="caution">
    <text evidence="3">The sequence shown here is derived from an EMBL/GenBank/DDBJ whole genome shotgun (WGS) entry which is preliminary data.</text>
</comment>
<dbReference type="PANTHER" id="PTHR24072">
    <property type="entry name" value="RHO FAMILY GTPASE"/>
    <property type="match status" value="1"/>
</dbReference>
<dbReference type="Gene3D" id="3.40.50.300">
    <property type="entry name" value="P-loop containing nucleotide triphosphate hydrolases"/>
    <property type="match status" value="1"/>
</dbReference>
<dbReference type="EMBL" id="JABAYA010000067">
    <property type="protein sequence ID" value="KAF7726993.1"/>
    <property type="molecule type" value="Genomic_DNA"/>
</dbReference>
<dbReference type="SMART" id="SM00174">
    <property type="entry name" value="RHO"/>
    <property type="match status" value="1"/>
</dbReference>
<dbReference type="GO" id="GO:0003924">
    <property type="term" value="F:GTPase activity"/>
    <property type="evidence" value="ECO:0007669"/>
    <property type="project" value="InterPro"/>
</dbReference>
<dbReference type="InterPro" id="IPR027417">
    <property type="entry name" value="P-loop_NTPase"/>
</dbReference>
<evidence type="ECO:0000313" key="3">
    <source>
        <dbReference type="EMBL" id="KAF7726993.1"/>
    </source>
</evidence>
<sequence length="103" mass="11665">MLCFSVDDKDSLENIVHEWLDEVTNHCPDAKLVLVALKCDLRDDPLVRRHRANPVMYEEAKSVQGVAVARSINAVRYLECSAMHNRGVHECFEQVARVAMTGK</sequence>
<dbReference type="GO" id="GO:0005525">
    <property type="term" value="F:GTP binding"/>
    <property type="evidence" value="ECO:0007669"/>
    <property type="project" value="UniProtKB-KW"/>
</dbReference>
<evidence type="ECO:0000313" key="4">
    <source>
        <dbReference type="Proteomes" id="UP000605846"/>
    </source>
</evidence>
<protein>
    <submittedName>
        <fullName evidence="3">Rho GTPase</fullName>
    </submittedName>
</protein>
<keyword evidence="4" id="KW-1185">Reference proteome</keyword>
<dbReference type="SUPFAM" id="SSF52540">
    <property type="entry name" value="P-loop containing nucleoside triphosphate hydrolases"/>
    <property type="match status" value="1"/>
</dbReference>
<dbReference type="AlphaFoldDB" id="A0A8H7EPB6"/>
<dbReference type="PROSITE" id="PS51421">
    <property type="entry name" value="RAS"/>
    <property type="match status" value="1"/>
</dbReference>
<evidence type="ECO:0000256" key="2">
    <source>
        <dbReference type="ARBA" id="ARBA00023134"/>
    </source>
</evidence>
<accession>A0A8H7EPB6</accession>
<dbReference type="PRINTS" id="PR00449">
    <property type="entry name" value="RASTRNSFRMNG"/>
</dbReference>
<gene>
    <name evidence="3" type="primary">RHO3_1</name>
    <name evidence="3" type="ORF">EC973_008106</name>
</gene>
<evidence type="ECO:0000256" key="1">
    <source>
        <dbReference type="ARBA" id="ARBA00022741"/>
    </source>
</evidence>
<reference evidence="3" key="1">
    <citation type="submission" date="2020-01" db="EMBL/GenBank/DDBJ databases">
        <title>Genome Sequencing of Three Apophysomyces-Like Fungal Strains Confirms a Novel Fungal Genus in the Mucoromycota with divergent Burkholderia-like Endosymbiotic Bacteria.</title>
        <authorList>
            <person name="Stajich J.E."/>
            <person name="Macias A.M."/>
            <person name="Carter-House D."/>
            <person name="Lovett B."/>
            <person name="Kasson L.R."/>
            <person name="Berry K."/>
            <person name="Grigoriev I."/>
            <person name="Chang Y."/>
            <person name="Spatafora J."/>
            <person name="Kasson M.T."/>
        </authorList>
    </citation>
    <scope>NUCLEOTIDE SEQUENCE</scope>
    <source>
        <strain evidence="3">NRRL A-21654</strain>
    </source>
</reference>
<dbReference type="Proteomes" id="UP000605846">
    <property type="component" value="Unassembled WGS sequence"/>
</dbReference>
<proteinExistence type="predicted"/>
<organism evidence="3 4">
    <name type="scientific">Apophysomyces ossiformis</name>
    <dbReference type="NCBI Taxonomy" id="679940"/>
    <lineage>
        <taxon>Eukaryota</taxon>
        <taxon>Fungi</taxon>
        <taxon>Fungi incertae sedis</taxon>
        <taxon>Mucoromycota</taxon>
        <taxon>Mucoromycotina</taxon>
        <taxon>Mucoromycetes</taxon>
        <taxon>Mucorales</taxon>
        <taxon>Mucorineae</taxon>
        <taxon>Mucoraceae</taxon>
        <taxon>Apophysomyces</taxon>
    </lineage>
</organism>
<dbReference type="OrthoDB" id="8830751at2759"/>
<name>A0A8H7EPB6_9FUNG</name>